<organism evidence="6 7">
    <name type="scientific">Cohnella soli</name>
    <dbReference type="NCBI Taxonomy" id="425005"/>
    <lineage>
        <taxon>Bacteria</taxon>
        <taxon>Bacillati</taxon>
        <taxon>Bacillota</taxon>
        <taxon>Bacilli</taxon>
        <taxon>Bacillales</taxon>
        <taxon>Paenibacillaceae</taxon>
        <taxon>Cohnella</taxon>
    </lineage>
</organism>
<feature type="domain" description="HTH tetR-type" evidence="5">
    <location>
        <begin position="10"/>
        <end position="70"/>
    </location>
</feature>
<evidence type="ECO:0000256" key="1">
    <source>
        <dbReference type="ARBA" id="ARBA00023015"/>
    </source>
</evidence>
<evidence type="ECO:0000259" key="5">
    <source>
        <dbReference type="PROSITE" id="PS50977"/>
    </source>
</evidence>
<name>A0ABW0I1K9_9BACL</name>
<dbReference type="Gene3D" id="1.10.357.10">
    <property type="entry name" value="Tetracycline Repressor, domain 2"/>
    <property type="match status" value="1"/>
</dbReference>
<dbReference type="SUPFAM" id="SSF46689">
    <property type="entry name" value="Homeodomain-like"/>
    <property type="match status" value="1"/>
</dbReference>
<accession>A0ABW0I1K9</accession>
<keyword evidence="7" id="KW-1185">Reference proteome</keyword>
<keyword evidence="2 4" id="KW-0238">DNA-binding</keyword>
<dbReference type="Pfam" id="PF00440">
    <property type="entry name" value="TetR_N"/>
    <property type="match status" value="1"/>
</dbReference>
<dbReference type="PRINTS" id="PR00455">
    <property type="entry name" value="HTHTETR"/>
</dbReference>
<sequence>MMTRQKLRSEETKQAILSAAGKLFADRGYDGVAMREIAKEAGCSHTTIYIYFKDKEVLLHALSMPPLIELKENFEQLVTQSQLAPETKLIEMSMRFIRFCLLHRSIYSVVFIAKGERVDKEQQDLEINETRVALFKQLGQVLQDVLPLPLGEERLLQFNRIYFFMLHGIVSTYSHTEEPLTDIMDRLSSTFETAFDALLNGFKLKMTNGG</sequence>
<reference evidence="7" key="1">
    <citation type="journal article" date="2019" name="Int. J. Syst. Evol. Microbiol.">
        <title>The Global Catalogue of Microorganisms (GCM) 10K type strain sequencing project: providing services to taxonomists for standard genome sequencing and annotation.</title>
        <authorList>
            <consortium name="The Broad Institute Genomics Platform"/>
            <consortium name="The Broad Institute Genome Sequencing Center for Infectious Disease"/>
            <person name="Wu L."/>
            <person name="Ma J."/>
        </authorList>
    </citation>
    <scope>NUCLEOTIDE SEQUENCE [LARGE SCALE GENOMIC DNA]</scope>
    <source>
        <strain evidence="7">CGMCC 1.18575</strain>
    </source>
</reference>
<dbReference type="RefSeq" id="WP_378138576.1">
    <property type="nucleotide sequence ID" value="NZ_JBHSMI010000056.1"/>
</dbReference>
<evidence type="ECO:0000256" key="2">
    <source>
        <dbReference type="ARBA" id="ARBA00023125"/>
    </source>
</evidence>
<feature type="DNA-binding region" description="H-T-H motif" evidence="4">
    <location>
        <begin position="33"/>
        <end position="52"/>
    </location>
</feature>
<dbReference type="InterPro" id="IPR009057">
    <property type="entry name" value="Homeodomain-like_sf"/>
</dbReference>
<evidence type="ECO:0000256" key="4">
    <source>
        <dbReference type="PROSITE-ProRule" id="PRU00335"/>
    </source>
</evidence>
<dbReference type="PANTHER" id="PTHR30055:SF234">
    <property type="entry name" value="HTH-TYPE TRANSCRIPTIONAL REGULATOR BETI"/>
    <property type="match status" value="1"/>
</dbReference>
<dbReference type="InterPro" id="IPR050109">
    <property type="entry name" value="HTH-type_TetR-like_transc_reg"/>
</dbReference>
<keyword evidence="3" id="KW-0804">Transcription</keyword>
<dbReference type="PANTHER" id="PTHR30055">
    <property type="entry name" value="HTH-TYPE TRANSCRIPTIONAL REGULATOR RUTR"/>
    <property type="match status" value="1"/>
</dbReference>
<evidence type="ECO:0000313" key="6">
    <source>
        <dbReference type="EMBL" id="MFC5406475.1"/>
    </source>
</evidence>
<keyword evidence="1" id="KW-0805">Transcription regulation</keyword>
<dbReference type="InterPro" id="IPR001647">
    <property type="entry name" value="HTH_TetR"/>
</dbReference>
<proteinExistence type="predicted"/>
<dbReference type="PROSITE" id="PS50977">
    <property type="entry name" value="HTH_TETR_2"/>
    <property type="match status" value="1"/>
</dbReference>
<gene>
    <name evidence="6" type="ORF">ACFPOF_27400</name>
</gene>
<evidence type="ECO:0000256" key="3">
    <source>
        <dbReference type="ARBA" id="ARBA00023163"/>
    </source>
</evidence>
<dbReference type="Proteomes" id="UP001596113">
    <property type="component" value="Unassembled WGS sequence"/>
</dbReference>
<dbReference type="EMBL" id="JBHSMI010000056">
    <property type="protein sequence ID" value="MFC5406475.1"/>
    <property type="molecule type" value="Genomic_DNA"/>
</dbReference>
<evidence type="ECO:0000313" key="7">
    <source>
        <dbReference type="Proteomes" id="UP001596113"/>
    </source>
</evidence>
<comment type="caution">
    <text evidence="6">The sequence shown here is derived from an EMBL/GenBank/DDBJ whole genome shotgun (WGS) entry which is preliminary data.</text>
</comment>
<protein>
    <submittedName>
        <fullName evidence="6">TetR/AcrR family transcriptional regulator</fullName>
    </submittedName>
</protein>